<dbReference type="EMBL" id="JBJYXY010000001">
    <property type="protein sequence ID" value="MFN2976907.1"/>
    <property type="molecule type" value="Genomic_DNA"/>
</dbReference>
<dbReference type="Pfam" id="PF02581">
    <property type="entry name" value="TMP-TENI"/>
    <property type="match status" value="1"/>
</dbReference>
<dbReference type="InterPro" id="IPR013785">
    <property type="entry name" value="Aldolase_TIM"/>
</dbReference>
<dbReference type="InterPro" id="IPR036206">
    <property type="entry name" value="ThiamineP_synth_sf"/>
</dbReference>
<proteinExistence type="predicted"/>
<keyword evidence="5" id="KW-1185">Reference proteome</keyword>
<evidence type="ECO:0000313" key="4">
    <source>
        <dbReference type="EMBL" id="MFN2976907.1"/>
    </source>
</evidence>
<comment type="pathway">
    <text evidence="1">Cofactor biosynthesis; thiamine diphosphate biosynthesis.</text>
</comment>
<organism evidence="4 5">
    <name type="scientific">Terriglobus aquaticus</name>
    <dbReference type="NCBI Taxonomy" id="940139"/>
    <lineage>
        <taxon>Bacteria</taxon>
        <taxon>Pseudomonadati</taxon>
        <taxon>Acidobacteriota</taxon>
        <taxon>Terriglobia</taxon>
        <taxon>Terriglobales</taxon>
        <taxon>Acidobacteriaceae</taxon>
        <taxon>Terriglobus</taxon>
    </lineage>
</organism>
<evidence type="ECO:0000256" key="2">
    <source>
        <dbReference type="ARBA" id="ARBA00022977"/>
    </source>
</evidence>
<reference evidence="4 5" key="1">
    <citation type="submission" date="2024-12" db="EMBL/GenBank/DDBJ databases">
        <authorList>
            <person name="Lee Y."/>
        </authorList>
    </citation>
    <scope>NUCLEOTIDE SEQUENCE [LARGE SCALE GENOMIC DNA]</scope>
    <source>
        <strain evidence="4 5">03SUJ4</strain>
    </source>
</reference>
<dbReference type="Proteomes" id="UP001634747">
    <property type="component" value="Unassembled WGS sequence"/>
</dbReference>
<dbReference type="PANTHER" id="PTHR20857:SF15">
    <property type="entry name" value="THIAMINE-PHOSPHATE SYNTHASE"/>
    <property type="match status" value="1"/>
</dbReference>
<gene>
    <name evidence="4" type="ORF">ACK2TP_14140</name>
</gene>
<dbReference type="CDD" id="cd00564">
    <property type="entry name" value="TMP_TenI"/>
    <property type="match status" value="1"/>
</dbReference>
<dbReference type="Gene3D" id="3.20.20.70">
    <property type="entry name" value="Aldolase class I"/>
    <property type="match status" value="1"/>
</dbReference>
<protein>
    <submittedName>
        <fullName evidence="4">Thiamine phosphate synthase</fullName>
    </submittedName>
</protein>
<evidence type="ECO:0000256" key="1">
    <source>
        <dbReference type="ARBA" id="ARBA00004948"/>
    </source>
</evidence>
<dbReference type="InterPro" id="IPR022998">
    <property type="entry name" value="ThiamineP_synth_TenI"/>
</dbReference>
<evidence type="ECO:0000259" key="3">
    <source>
        <dbReference type="Pfam" id="PF02581"/>
    </source>
</evidence>
<evidence type="ECO:0000313" key="5">
    <source>
        <dbReference type="Proteomes" id="UP001634747"/>
    </source>
</evidence>
<dbReference type="SUPFAM" id="SSF51391">
    <property type="entry name" value="Thiamin phosphate synthase"/>
    <property type="match status" value="1"/>
</dbReference>
<keyword evidence="2" id="KW-0784">Thiamine biosynthesis</keyword>
<name>A0ABW9KMV7_9BACT</name>
<comment type="caution">
    <text evidence="4">The sequence shown here is derived from an EMBL/GenBank/DDBJ whole genome shotgun (WGS) entry which is preliminary data.</text>
</comment>
<dbReference type="RefSeq" id="WP_263414913.1">
    <property type="nucleotide sequence ID" value="NZ_BAABBH010000001.1"/>
</dbReference>
<accession>A0ABW9KMV7</accession>
<feature type="domain" description="Thiamine phosphate synthase/TenI" evidence="3">
    <location>
        <begin position="17"/>
        <end position="181"/>
    </location>
</feature>
<sequence>MLRYAISDRMLYPGDERARQLRVVQQAAALALEGVDYFQLREKDLDEASLLQLTVKVRDAVQSSGARMQVVLNGPQHLAVQAGVAWHRSSTHSFDQACCSVSVHTLDDVEQQRAHASLLLFAPVFGKTVGPDLVHTGVGLERLRGAVERAAGTPVLALGGVTPQNAPLCLAAGASGIAGIRLFLR</sequence>
<dbReference type="PANTHER" id="PTHR20857">
    <property type="entry name" value="THIAMINE-PHOSPHATE PYROPHOSPHORYLASE"/>
    <property type="match status" value="1"/>
</dbReference>